<dbReference type="InterPro" id="IPR036291">
    <property type="entry name" value="NAD(P)-bd_dom_sf"/>
</dbReference>
<name>A0A1M6L092_9ACTN</name>
<dbReference type="InterPro" id="IPR051606">
    <property type="entry name" value="Polyketide_Oxido-like"/>
</dbReference>
<organism evidence="2 3">
    <name type="scientific">Tessaracoccus bendigoensis DSM 12906</name>
    <dbReference type="NCBI Taxonomy" id="1123357"/>
    <lineage>
        <taxon>Bacteria</taxon>
        <taxon>Bacillati</taxon>
        <taxon>Actinomycetota</taxon>
        <taxon>Actinomycetes</taxon>
        <taxon>Propionibacteriales</taxon>
        <taxon>Propionibacteriaceae</taxon>
        <taxon>Tessaracoccus</taxon>
    </lineage>
</organism>
<dbReference type="GO" id="GO:0016646">
    <property type="term" value="F:oxidoreductase activity, acting on the CH-NH group of donors, NAD or NADP as acceptor"/>
    <property type="evidence" value="ECO:0007669"/>
    <property type="project" value="TreeGrafter"/>
</dbReference>
<dbReference type="PANTHER" id="PTHR43355:SF2">
    <property type="entry name" value="FLAVIN REDUCTASE (NADPH)"/>
    <property type="match status" value="1"/>
</dbReference>
<dbReference type="Proteomes" id="UP000184512">
    <property type="component" value="Unassembled WGS sequence"/>
</dbReference>
<evidence type="ECO:0000313" key="2">
    <source>
        <dbReference type="EMBL" id="SHJ64630.1"/>
    </source>
</evidence>
<gene>
    <name evidence="2" type="ORF">SAMN02745244_02958</name>
</gene>
<sequence length="215" mass="22960">MNNAPNKRVLIVGVGGLGTHMVHEALERGAQVSVLVRNPAKLEASIDVETLGRLHKIFVGDATDPAALDGAMQDIDVVLSGNGAHKKMASEMAQAVHRNHVDKLCWPAGGTNLMSEDALTPAYLAHAGAGFNAEAIYKAHQACIDAIRETGINYVILCPGRMTSAGYRSPDVRSSVRINRPVGMSLSYEDAAWVMLEAAFTDGWDRELVGASTPR</sequence>
<dbReference type="STRING" id="1123357.SAMN02745244_02958"/>
<dbReference type="Pfam" id="PF13460">
    <property type="entry name" value="NAD_binding_10"/>
    <property type="match status" value="1"/>
</dbReference>
<feature type="domain" description="NAD(P)-binding" evidence="1">
    <location>
        <begin position="15"/>
        <end position="199"/>
    </location>
</feature>
<dbReference type="SUPFAM" id="SSF51735">
    <property type="entry name" value="NAD(P)-binding Rossmann-fold domains"/>
    <property type="match status" value="1"/>
</dbReference>
<dbReference type="EMBL" id="FQZG01000065">
    <property type="protein sequence ID" value="SHJ64630.1"/>
    <property type="molecule type" value="Genomic_DNA"/>
</dbReference>
<keyword evidence="3" id="KW-1185">Reference proteome</keyword>
<dbReference type="OrthoDB" id="3724892at2"/>
<dbReference type="Gene3D" id="3.40.50.720">
    <property type="entry name" value="NAD(P)-binding Rossmann-like Domain"/>
    <property type="match status" value="1"/>
</dbReference>
<dbReference type="PANTHER" id="PTHR43355">
    <property type="entry name" value="FLAVIN REDUCTASE (NADPH)"/>
    <property type="match status" value="1"/>
</dbReference>
<dbReference type="InterPro" id="IPR016040">
    <property type="entry name" value="NAD(P)-bd_dom"/>
</dbReference>
<dbReference type="AlphaFoldDB" id="A0A1M6L092"/>
<dbReference type="RefSeq" id="WP_073189670.1">
    <property type="nucleotide sequence ID" value="NZ_FQZG01000065.1"/>
</dbReference>
<proteinExistence type="predicted"/>
<protein>
    <recommendedName>
        <fullName evidence="1">NAD(P)-binding domain-containing protein</fullName>
    </recommendedName>
</protein>
<evidence type="ECO:0000313" key="3">
    <source>
        <dbReference type="Proteomes" id="UP000184512"/>
    </source>
</evidence>
<reference evidence="2 3" key="1">
    <citation type="submission" date="2016-11" db="EMBL/GenBank/DDBJ databases">
        <authorList>
            <person name="Jaros S."/>
            <person name="Januszkiewicz K."/>
            <person name="Wedrychowicz H."/>
        </authorList>
    </citation>
    <scope>NUCLEOTIDE SEQUENCE [LARGE SCALE GENOMIC DNA]</scope>
    <source>
        <strain evidence="2 3">DSM 12906</strain>
    </source>
</reference>
<evidence type="ECO:0000259" key="1">
    <source>
        <dbReference type="Pfam" id="PF13460"/>
    </source>
</evidence>
<accession>A0A1M6L092</accession>